<organism evidence="2 3">
    <name type="scientific">Microbacterium sorbitolivorans</name>
    <dbReference type="NCBI Taxonomy" id="1867410"/>
    <lineage>
        <taxon>Bacteria</taxon>
        <taxon>Bacillati</taxon>
        <taxon>Actinomycetota</taxon>
        <taxon>Actinomycetes</taxon>
        <taxon>Micrococcales</taxon>
        <taxon>Microbacteriaceae</taxon>
        <taxon>Microbacterium</taxon>
    </lineage>
</organism>
<evidence type="ECO:0000259" key="1">
    <source>
        <dbReference type="Pfam" id="PF02602"/>
    </source>
</evidence>
<dbReference type="InterPro" id="IPR003754">
    <property type="entry name" value="4pyrrol_synth_uPrphyn_synth"/>
</dbReference>
<comment type="caution">
    <text evidence="2">The sequence shown here is derived from an EMBL/GenBank/DDBJ whole genome shotgun (WGS) entry which is preliminary data.</text>
</comment>
<dbReference type="InterPro" id="IPR036108">
    <property type="entry name" value="4pyrrol_syn_uPrphyn_synt_sf"/>
</dbReference>
<dbReference type="GO" id="GO:0006780">
    <property type="term" value="P:uroporphyrinogen III biosynthetic process"/>
    <property type="evidence" value="ECO:0007669"/>
    <property type="project" value="InterPro"/>
</dbReference>
<feature type="domain" description="Tetrapyrrole biosynthesis uroporphyrinogen III synthase" evidence="1">
    <location>
        <begin position="28"/>
        <end position="248"/>
    </location>
</feature>
<dbReference type="EMBL" id="QORO01000002">
    <property type="protein sequence ID" value="RCK59900.1"/>
    <property type="molecule type" value="Genomic_DNA"/>
</dbReference>
<gene>
    <name evidence="2" type="ORF">DTO57_07030</name>
</gene>
<dbReference type="Pfam" id="PF02602">
    <property type="entry name" value="HEM4"/>
    <property type="match status" value="1"/>
</dbReference>
<protein>
    <submittedName>
        <fullName evidence="2">Uroporphyrinogen-III synthase</fullName>
    </submittedName>
</protein>
<accession>A0A367Y2Y8</accession>
<keyword evidence="3" id="KW-1185">Reference proteome</keyword>
<dbReference type="OrthoDB" id="9815856at2"/>
<dbReference type="PANTHER" id="PTHR40082:SF1">
    <property type="entry name" value="BLR5956 PROTEIN"/>
    <property type="match status" value="1"/>
</dbReference>
<evidence type="ECO:0000313" key="3">
    <source>
        <dbReference type="Proteomes" id="UP000253508"/>
    </source>
</evidence>
<dbReference type="SUPFAM" id="SSF69618">
    <property type="entry name" value="HemD-like"/>
    <property type="match status" value="1"/>
</dbReference>
<dbReference type="InterPro" id="IPR039793">
    <property type="entry name" value="UROS/Hem4"/>
</dbReference>
<reference evidence="2 3" key="1">
    <citation type="submission" date="2018-07" db="EMBL/GenBank/DDBJ databases">
        <title>Microbacterium endoborsara sp. nov., a novel actinobacterium isolated from Borszczowia aralocaspica.</title>
        <authorList>
            <person name="An D."/>
        </authorList>
    </citation>
    <scope>NUCLEOTIDE SEQUENCE [LARGE SCALE GENOMIC DNA]</scope>
    <source>
        <strain evidence="2 3">C1.15228</strain>
    </source>
</reference>
<dbReference type="GO" id="GO:0004852">
    <property type="term" value="F:uroporphyrinogen-III synthase activity"/>
    <property type="evidence" value="ECO:0007669"/>
    <property type="project" value="InterPro"/>
</dbReference>
<dbReference type="Proteomes" id="UP000253508">
    <property type="component" value="Unassembled WGS sequence"/>
</dbReference>
<sequence length="283" mass="29965">MTKDVKADKPLTGWRVLVPRGGPWGDNAAALLRNKGAIPVVSPLINFAPPEDSSELERVIAELSIGRYDWLTVTSATTVDVLHAYGAKIPATTKVAAVGETTAAALAAVGYPVDLVPEADNSATGVALAMIGLEKEPVKVLSLRSELAKPELSVRLADAGHDVTAVVAYRTVGVPATERAERDVNNGRINAILVTSGSVAEQVRAQFPSIPDQTVIAAIGPRTAQDSRDINLPIRVIAPERTIESLIEALSEYRVPEPTTAALQVPPTDVLLLPLDRNNEEGK</sequence>
<proteinExistence type="predicted"/>
<dbReference type="CDD" id="cd06578">
    <property type="entry name" value="HemD"/>
    <property type="match status" value="1"/>
</dbReference>
<dbReference type="AlphaFoldDB" id="A0A367Y2Y8"/>
<dbReference type="Gene3D" id="3.40.50.10090">
    <property type="match status" value="2"/>
</dbReference>
<dbReference type="RefSeq" id="WP_114117514.1">
    <property type="nucleotide sequence ID" value="NZ_BMHU01000003.1"/>
</dbReference>
<dbReference type="PANTHER" id="PTHR40082">
    <property type="entry name" value="BLR5956 PROTEIN"/>
    <property type="match status" value="1"/>
</dbReference>
<name>A0A367Y2Y8_9MICO</name>
<evidence type="ECO:0000313" key="2">
    <source>
        <dbReference type="EMBL" id="RCK59900.1"/>
    </source>
</evidence>